<dbReference type="AlphaFoldDB" id="A0A0N0MDM1"/>
<dbReference type="InterPro" id="IPR004026">
    <property type="entry name" value="Ada_DNA_repair_Zn-bd"/>
</dbReference>
<dbReference type="Pfam" id="PF12833">
    <property type="entry name" value="HTH_18"/>
    <property type="match status" value="1"/>
</dbReference>
<dbReference type="GO" id="GO:0006281">
    <property type="term" value="P:DNA repair"/>
    <property type="evidence" value="ECO:0007669"/>
    <property type="project" value="UniProtKB-KW"/>
</dbReference>
<dbReference type="GO" id="GO:0043565">
    <property type="term" value="F:sequence-specific DNA binding"/>
    <property type="evidence" value="ECO:0007669"/>
    <property type="project" value="InterPro"/>
</dbReference>
<evidence type="ECO:0000313" key="18">
    <source>
        <dbReference type="EMBL" id="KPH85433.1"/>
    </source>
</evidence>
<accession>A0A0N0MDM1</accession>
<keyword evidence="12" id="KW-0804">Transcription</keyword>
<dbReference type="InterPro" id="IPR018062">
    <property type="entry name" value="HTH_AraC-typ_CS"/>
</dbReference>
<dbReference type="Proteomes" id="UP000031553">
    <property type="component" value="Unassembled WGS sequence"/>
</dbReference>
<gene>
    <name evidence="18" type="ORF">GLUCOINTEAF2_0203398</name>
</gene>
<evidence type="ECO:0000256" key="2">
    <source>
        <dbReference type="ARBA" id="ARBA00008711"/>
    </source>
</evidence>
<feature type="active site" description="Nucleophile; methyl group acceptor from either O6-methylguanine or O4-methylthymine" evidence="15">
    <location>
        <position position="335"/>
    </location>
</feature>
<dbReference type="GO" id="GO:0003908">
    <property type="term" value="F:methylated-DNA-[protein]-cysteine S-methyltransferase activity"/>
    <property type="evidence" value="ECO:0007669"/>
    <property type="project" value="UniProtKB-EC"/>
</dbReference>
<dbReference type="SUPFAM" id="SSF46767">
    <property type="entry name" value="Methylated DNA-protein cysteine methyltransferase, C-terminal domain"/>
    <property type="match status" value="1"/>
</dbReference>
<keyword evidence="8 16" id="KW-0862">Zinc</keyword>
<dbReference type="InterPro" id="IPR001497">
    <property type="entry name" value="MethylDNA_cys_MeTrfase_AS"/>
</dbReference>
<dbReference type="EC" id="2.1.1.63" evidence="3"/>
<keyword evidence="11" id="KW-0010">Activator</keyword>
<dbReference type="Gene3D" id="1.10.10.60">
    <property type="entry name" value="Homeodomain-like"/>
    <property type="match status" value="1"/>
</dbReference>
<dbReference type="FunFam" id="1.10.10.10:FF:000214">
    <property type="entry name" value="Methylated-DNA--protein-cysteine methyltransferase"/>
    <property type="match status" value="1"/>
</dbReference>
<proteinExistence type="inferred from homology"/>
<keyword evidence="7" id="KW-0227">DNA damage</keyword>
<evidence type="ECO:0000256" key="12">
    <source>
        <dbReference type="ARBA" id="ARBA00023163"/>
    </source>
</evidence>
<keyword evidence="6 16" id="KW-0479">Metal-binding</keyword>
<sequence length="365" mass="39615">MTTMSTDILAAIRADASSSVERDPRWNRILRRDRTADGLFWYSVITTGIYCRPSCPSRRPRAENACIHGTVDEARATGARPCRRCDPDGALAENGHNGRVMRACRMIEASETPPTLDVLAQKAGLSPTYFQRVFKRITGLSPRQYGEACRAERLRGVLRSAATVTEAIYTAGYNSSSRFYEKADSLLGMKPGALRGGAPAERLRFAIGQCSLGAILVASGERGIVAILMGDDPDRLARDLQDRFPNAELVGADPDYEDHVAQVVGLVETPAVGLGLPLDIRGTAFQQRVWNALRAIPAGQTATYTDIARAIGYPESVRAVANACGANALAVAIPCHRVLRRDGTLSGYRWGVARKKALLEREKDA</sequence>
<dbReference type="InterPro" id="IPR018060">
    <property type="entry name" value="HTH_AraC"/>
</dbReference>
<organism evidence="18 19">
    <name type="scientific">Komagataeibacter intermedius AF2</name>
    <dbReference type="NCBI Taxonomy" id="1458464"/>
    <lineage>
        <taxon>Bacteria</taxon>
        <taxon>Pseudomonadati</taxon>
        <taxon>Pseudomonadota</taxon>
        <taxon>Alphaproteobacteria</taxon>
        <taxon>Acetobacterales</taxon>
        <taxon>Acetobacteraceae</taxon>
        <taxon>Komagataeibacter</taxon>
    </lineage>
</organism>
<dbReference type="InterPro" id="IPR035451">
    <property type="entry name" value="Ada-like_dom_sf"/>
</dbReference>
<dbReference type="SUPFAM" id="SSF57884">
    <property type="entry name" value="Ada DNA repair protein, N-terminal domain (N-Ada 10)"/>
    <property type="match status" value="1"/>
</dbReference>
<feature type="binding site" evidence="16">
    <location>
        <position position="82"/>
    </location>
    <ligand>
        <name>Zn(2+)</name>
        <dbReference type="ChEBI" id="CHEBI:29105"/>
    </ligand>
</feature>
<evidence type="ECO:0000313" key="19">
    <source>
        <dbReference type="Proteomes" id="UP000031553"/>
    </source>
</evidence>
<keyword evidence="10" id="KW-0238">DNA-binding</keyword>
<dbReference type="GO" id="GO:0032259">
    <property type="term" value="P:methylation"/>
    <property type="evidence" value="ECO:0007669"/>
    <property type="project" value="UniProtKB-KW"/>
</dbReference>
<comment type="similarity">
    <text evidence="2">Belongs to the MGMT family.</text>
</comment>
<name>A0A0N0MDM1_9PROT</name>
<evidence type="ECO:0000256" key="15">
    <source>
        <dbReference type="PIRSR" id="PIRSR000409-1"/>
    </source>
</evidence>
<dbReference type="Pfam" id="PF01035">
    <property type="entry name" value="DNA_binding_1"/>
    <property type="match status" value="1"/>
</dbReference>
<dbReference type="SUPFAM" id="SSF53155">
    <property type="entry name" value="Methylated DNA-protein cysteine methyltransferase domain"/>
    <property type="match status" value="1"/>
</dbReference>
<dbReference type="SMART" id="SM00342">
    <property type="entry name" value="HTH_ARAC"/>
    <property type="match status" value="1"/>
</dbReference>
<dbReference type="InterPro" id="IPR009057">
    <property type="entry name" value="Homeodomain-like_sf"/>
</dbReference>
<evidence type="ECO:0000256" key="5">
    <source>
        <dbReference type="ARBA" id="ARBA00022679"/>
    </source>
</evidence>
<reference evidence="18 19" key="1">
    <citation type="submission" date="2015-07" db="EMBL/GenBank/DDBJ databases">
        <title>Draft Genome Sequence of Komagataeibacter intermedius Strain AF2, Isolated from Kombucha Tea.</title>
        <authorList>
            <person name="Santos R.A."/>
            <person name="Berretta A.A."/>
            <person name="Barud H.S."/>
            <person name="Ribeiro S.J."/>
            <person name="Gonzalez-Garcia L.N."/>
            <person name="Zucchi T.D."/>
            <person name="Goldman G.H."/>
            <person name="Riano-Pachon D.M."/>
        </authorList>
    </citation>
    <scope>NUCLEOTIDE SEQUENCE [LARGE SCALE GENOMIC DNA]</scope>
    <source>
        <strain evidence="18 19">AF2</strain>
    </source>
</reference>
<dbReference type="PIRSF" id="PIRSF000409">
    <property type="entry name" value="Ada"/>
    <property type="match status" value="1"/>
</dbReference>
<dbReference type="Gene3D" id="3.40.10.10">
    <property type="entry name" value="DNA Methylphosphotriester Repair Domain"/>
    <property type="match status" value="1"/>
</dbReference>
<comment type="cofactor">
    <cofactor evidence="16">
        <name>Zn(2+)</name>
        <dbReference type="ChEBI" id="CHEBI:29105"/>
    </cofactor>
    <text evidence="16">Binds 1 zinc ion per subunit.</text>
</comment>
<comment type="catalytic activity">
    <reaction evidence="1">
        <text>a 4-O-methyl-thymidine in DNA + L-cysteinyl-[protein] = a thymidine in DNA + S-methyl-L-cysteinyl-[protein]</text>
        <dbReference type="Rhea" id="RHEA:53428"/>
        <dbReference type="Rhea" id="RHEA-COMP:10131"/>
        <dbReference type="Rhea" id="RHEA-COMP:10132"/>
        <dbReference type="Rhea" id="RHEA-COMP:13555"/>
        <dbReference type="Rhea" id="RHEA-COMP:13556"/>
        <dbReference type="ChEBI" id="CHEBI:29950"/>
        <dbReference type="ChEBI" id="CHEBI:82612"/>
        <dbReference type="ChEBI" id="CHEBI:137386"/>
        <dbReference type="ChEBI" id="CHEBI:137387"/>
        <dbReference type="EC" id="2.1.1.63"/>
    </reaction>
</comment>
<evidence type="ECO:0000256" key="9">
    <source>
        <dbReference type="ARBA" id="ARBA00023015"/>
    </source>
</evidence>
<dbReference type="NCBIfam" id="TIGR00589">
    <property type="entry name" value="ogt"/>
    <property type="match status" value="1"/>
</dbReference>
<dbReference type="PROSITE" id="PS01124">
    <property type="entry name" value="HTH_ARAC_FAMILY_2"/>
    <property type="match status" value="1"/>
</dbReference>
<dbReference type="PROSITE" id="PS00374">
    <property type="entry name" value="MGMT"/>
    <property type="match status" value="1"/>
</dbReference>
<comment type="caution">
    <text evidence="18">The sequence shown here is derived from an EMBL/GenBank/DDBJ whole genome shotgun (WGS) entry which is preliminary data.</text>
</comment>
<keyword evidence="5 18" id="KW-0808">Transferase</keyword>
<keyword evidence="13" id="KW-0234">DNA repair</keyword>
<feature type="binding site" evidence="16">
    <location>
        <position position="55"/>
    </location>
    <ligand>
        <name>Zn(2+)</name>
        <dbReference type="ChEBI" id="CHEBI:29105"/>
    </ligand>
</feature>
<dbReference type="InterPro" id="IPR036388">
    <property type="entry name" value="WH-like_DNA-bd_sf"/>
</dbReference>
<evidence type="ECO:0000256" key="16">
    <source>
        <dbReference type="PIRSR" id="PIRSR000409-3"/>
    </source>
</evidence>
<dbReference type="NCBIfam" id="NF011964">
    <property type="entry name" value="PRK15435.1"/>
    <property type="match status" value="1"/>
</dbReference>
<feature type="domain" description="HTH araC/xylS-type" evidence="17">
    <location>
        <begin position="101"/>
        <end position="197"/>
    </location>
</feature>
<dbReference type="EMBL" id="JUFX02000241">
    <property type="protein sequence ID" value="KPH85433.1"/>
    <property type="molecule type" value="Genomic_DNA"/>
</dbReference>
<dbReference type="InterPro" id="IPR016221">
    <property type="entry name" value="Bifunct_regulatory_prot_Ada"/>
</dbReference>
<comment type="catalytic activity">
    <reaction evidence="14">
        <text>a 6-O-methyl-2'-deoxyguanosine in DNA + L-cysteinyl-[protein] = S-methyl-L-cysteinyl-[protein] + a 2'-deoxyguanosine in DNA</text>
        <dbReference type="Rhea" id="RHEA:24000"/>
        <dbReference type="Rhea" id="RHEA-COMP:10131"/>
        <dbReference type="Rhea" id="RHEA-COMP:10132"/>
        <dbReference type="Rhea" id="RHEA-COMP:11367"/>
        <dbReference type="Rhea" id="RHEA-COMP:11368"/>
        <dbReference type="ChEBI" id="CHEBI:29950"/>
        <dbReference type="ChEBI" id="CHEBI:82612"/>
        <dbReference type="ChEBI" id="CHEBI:85445"/>
        <dbReference type="ChEBI" id="CHEBI:85448"/>
        <dbReference type="EC" id="2.1.1.63"/>
    </reaction>
</comment>
<dbReference type="InterPro" id="IPR014048">
    <property type="entry name" value="MethylDNA_cys_MeTrfase_DNA-bd"/>
</dbReference>
<dbReference type="CDD" id="cd06445">
    <property type="entry name" value="ATase"/>
    <property type="match status" value="1"/>
</dbReference>
<evidence type="ECO:0000256" key="4">
    <source>
        <dbReference type="ARBA" id="ARBA00022603"/>
    </source>
</evidence>
<feature type="binding site" evidence="16">
    <location>
        <position position="51"/>
    </location>
    <ligand>
        <name>Zn(2+)</name>
        <dbReference type="ChEBI" id="CHEBI:29105"/>
    </ligand>
</feature>
<dbReference type="Gene3D" id="3.30.160.70">
    <property type="entry name" value="Methylated DNA-protein cysteine methyltransferase domain"/>
    <property type="match status" value="1"/>
</dbReference>
<evidence type="ECO:0000256" key="8">
    <source>
        <dbReference type="ARBA" id="ARBA00022833"/>
    </source>
</evidence>
<dbReference type="SUPFAM" id="SSF46689">
    <property type="entry name" value="Homeodomain-like"/>
    <property type="match status" value="1"/>
</dbReference>
<keyword evidence="4 18" id="KW-0489">Methyltransferase</keyword>
<dbReference type="InterPro" id="IPR036631">
    <property type="entry name" value="MGMT_N_sf"/>
</dbReference>
<evidence type="ECO:0000256" key="3">
    <source>
        <dbReference type="ARBA" id="ARBA00011918"/>
    </source>
</evidence>
<evidence type="ECO:0000256" key="6">
    <source>
        <dbReference type="ARBA" id="ARBA00022723"/>
    </source>
</evidence>
<evidence type="ECO:0000256" key="1">
    <source>
        <dbReference type="ARBA" id="ARBA00001286"/>
    </source>
</evidence>
<keyword evidence="9" id="KW-0805">Transcription regulation</keyword>
<protein>
    <recommendedName>
        <fullName evidence="3">methylated-DNA--[protein]-cysteine S-methyltransferase</fullName>
        <ecNumber evidence="3">2.1.1.63</ecNumber>
    </recommendedName>
</protein>
<evidence type="ECO:0000256" key="14">
    <source>
        <dbReference type="ARBA" id="ARBA00049348"/>
    </source>
</evidence>
<evidence type="ECO:0000256" key="7">
    <source>
        <dbReference type="ARBA" id="ARBA00022763"/>
    </source>
</evidence>
<dbReference type="Pfam" id="PF02805">
    <property type="entry name" value="Ada_Zn_binding"/>
    <property type="match status" value="1"/>
</dbReference>
<dbReference type="Gene3D" id="1.10.10.10">
    <property type="entry name" value="Winged helix-like DNA-binding domain superfamily/Winged helix DNA-binding domain"/>
    <property type="match status" value="1"/>
</dbReference>
<evidence type="ECO:0000256" key="13">
    <source>
        <dbReference type="ARBA" id="ARBA00023204"/>
    </source>
</evidence>
<dbReference type="InterPro" id="IPR036217">
    <property type="entry name" value="MethylDNA_cys_MeTrfase_DNAb"/>
</dbReference>
<evidence type="ECO:0000259" key="17">
    <source>
        <dbReference type="PROSITE" id="PS01124"/>
    </source>
</evidence>
<dbReference type="PROSITE" id="PS00041">
    <property type="entry name" value="HTH_ARAC_FAMILY_1"/>
    <property type="match status" value="1"/>
</dbReference>
<feature type="active site" description="Nucleophile; methyl group acceptor from methylphosphotriester" evidence="15">
    <location>
        <position position="51"/>
    </location>
</feature>
<dbReference type="PANTHER" id="PTHR10815">
    <property type="entry name" value="METHYLATED-DNA--PROTEIN-CYSTEINE METHYLTRANSFERASE"/>
    <property type="match status" value="1"/>
</dbReference>
<dbReference type="GO" id="GO:0003700">
    <property type="term" value="F:DNA-binding transcription factor activity"/>
    <property type="evidence" value="ECO:0007669"/>
    <property type="project" value="InterPro"/>
</dbReference>
<dbReference type="GO" id="GO:0008270">
    <property type="term" value="F:zinc ion binding"/>
    <property type="evidence" value="ECO:0007669"/>
    <property type="project" value="InterPro"/>
</dbReference>
<dbReference type="PANTHER" id="PTHR10815:SF14">
    <property type="entry name" value="BIFUNCTIONAL TRANSCRIPTIONAL ACTIVATOR_DNA REPAIR ENZYME ADA"/>
    <property type="match status" value="1"/>
</dbReference>
<evidence type="ECO:0000256" key="10">
    <source>
        <dbReference type="ARBA" id="ARBA00023125"/>
    </source>
</evidence>
<evidence type="ECO:0000256" key="11">
    <source>
        <dbReference type="ARBA" id="ARBA00023159"/>
    </source>
</evidence>
<feature type="binding site" evidence="16">
    <location>
        <position position="85"/>
    </location>
    <ligand>
        <name>Zn(2+)</name>
        <dbReference type="ChEBI" id="CHEBI:29105"/>
    </ligand>
</feature>